<dbReference type="Proteomes" id="UP000583127">
    <property type="component" value="Unassembled WGS sequence"/>
</dbReference>
<feature type="repeat" description="TPR" evidence="3">
    <location>
        <begin position="76"/>
        <end position="109"/>
    </location>
</feature>
<feature type="repeat" description="TPR" evidence="3">
    <location>
        <begin position="144"/>
        <end position="177"/>
    </location>
</feature>
<dbReference type="InterPro" id="IPR011990">
    <property type="entry name" value="TPR-like_helical_dom_sf"/>
</dbReference>
<name>A0A7Y0A0C6_9BURK</name>
<proteinExistence type="predicted"/>
<feature type="repeat" description="TPR" evidence="3">
    <location>
        <begin position="178"/>
        <end position="211"/>
    </location>
</feature>
<evidence type="ECO:0000313" key="4">
    <source>
        <dbReference type="EMBL" id="NML34178.1"/>
    </source>
</evidence>
<dbReference type="PANTHER" id="PTHR44943:SF8">
    <property type="entry name" value="TPR REPEAT-CONTAINING PROTEIN MJ0263"/>
    <property type="match status" value="1"/>
</dbReference>
<dbReference type="PROSITE" id="PS50293">
    <property type="entry name" value="TPR_REGION"/>
    <property type="match status" value="1"/>
</dbReference>
<sequence>MSTDAAGEKGLCQRGMQLLEAGDVAGAQACLSAVDEKSPDFPLAQYHLGLAALYGNQLETAERHFRVAVARKADFAAAYNNLGDVLIRTGRLDEAEQHLRRATVEDPLLGEAFYNLGTLMLNMSRFVEAEACLHRAIVLRPTFAHAYNNLCEVMLRTNRRKEAESCVRKAIELGPDLVHAHYNLGNLLLMSGRVAEAEASFRRALEIKPDFVEAIHNLGSLLLSLGRPGEAEAYLRTRVSLQADSSIAHRTLGIALMATQRPEEALASFRRAVELDPRDAEAHCHEGGALMALNRLDEAVEAASRGYALAPELAAGRLILGMALLTLGRYREAWPHYEYFTARRGPGMTRSALAGVLPEWQGEPIDGKALIVQCDYSFGLDEAIQFVRFLAQLKALGPAQLTLVCPPEIKPLFDGIPDIDTLKSTDEHVDLQRADYWCYLTSLPLRLDVTLDHLAAALPYLRVPSTQLKRWKNRLDRSLPADRPKLGIVSAIDSPADLYRPLLDVPGASFVSLCKAPDQRAAWRELPAALQPLDLTDEVRDLADTAALIRNLDLVITADTAIAHLAGALNKPFWLLLKFDGDWRWLHDRSDSPWYPAVAQIFRQHRQHAWDTAIDEAAAALPAWVANNRTANQ</sequence>
<dbReference type="Gene3D" id="3.40.50.2000">
    <property type="entry name" value="Glycogen Phosphorylase B"/>
    <property type="match status" value="1"/>
</dbReference>
<evidence type="ECO:0000256" key="3">
    <source>
        <dbReference type="PROSITE-ProRule" id="PRU00339"/>
    </source>
</evidence>
<dbReference type="SUPFAM" id="SSF48452">
    <property type="entry name" value="TPR-like"/>
    <property type="match status" value="2"/>
</dbReference>
<dbReference type="Pfam" id="PF13432">
    <property type="entry name" value="TPR_16"/>
    <property type="match status" value="3"/>
</dbReference>
<dbReference type="EMBL" id="JABBFZ010000019">
    <property type="protein sequence ID" value="NML34178.1"/>
    <property type="molecule type" value="Genomic_DNA"/>
</dbReference>
<evidence type="ECO:0000256" key="1">
    <source>
        <dbReference type="ARBA" id="ARBA00022737"/>
    </source>
</evidence>
<dbReference type="Gene3D" id="1.25.40.10">
    <property type="entry name" value="Tetratricopeptide repeat domain"/>
    <property type="match status" value="2"/>
</dbReference>
<dbReference type="SUPFAM" id="SSF53756">
    <property type="entry name" value="UDP-Glycosyltransferase/glycogen phosphorylase"/>
    <property type="match status" value="1"/>
</dbReference>
<protein>
    <submittedName>
        <fullName evidence="4">Tetratricopeptide repeat protein</fullName>
    </submittedName>
</protein>
<dbReference type="Pfam" id="PF01075">
    <property type="entry name" value="Glyco_transf_9"/>
    <property type="match status" value="1"/>
</dbReference>
<comment type="caution">
    <text evidence="4">The sequence shown here is derived from an EMBL/GenBank/DDBJ whole genome shotgun (WGS) entry which is preliminary data.</text>
</comment>
<reference evidence="4 5" key="1">
    <citation type="submission" date="2020-04" db="EMBL/GenBank/DDBJ databases">
        <title>Paraburkholderia sp. G-4-1-8 isolated from soil.</title>
        <authorList>
            <person name="Dahal R.H."/>
        </authorList>
    </citation>
    <scope>NUCLEOTIDE SEQUENCE [LARGE SCALE GENOMIC DNA]</scope>
    <source>
        <strain evidence="4 5">G-4-1-8</strain>
    </source>
</reference>
<dbReference type="Pfam" id="PF13181">
    <property type="entry name" value="TPR_8"/>
    <property type="match status" value="1"/>
</dbReference>
<dbReference type="GO" id="GO:0016757">
    <property type="term" value="F:glycosyltransferase activity"/>
    <property type="evidence" value="ECO:0007669"/>
    <property type="project" value="InterPro"/>
</dbReference>
<dbReference type="SMART" id="SM00028">
    <property type="entry name" value="TPR"/>
    <property type="match status" value="9"/>
</dbReference>
<dbReference type="InterPro" id="IPR051685">
    <property type="entry name" value="Ycf3/AcsC/BcsC/TPR_MFPF"/>
</dbReference>
<dbReference type="PANTHER" id="PTHR44943">
    <property type="entry name" value="CELLULOSE SYNTHASE OPERON PROTEIN C"/>
    <property type="match status" value="1"/>
</dbReference>
<evidence type="ECO:0000313" key="5">
    <source>
        <dbReference type="Proteomes" id="UP000583127"/>
    </source>
</evidence>
<dbReference type="AlphaFoldDB" id="A0A7Y0A0C6"/>
<evidence type="ECO:0000256" key="2">
    <source>
        <dbReference type="ARBA" id="ARBA00022803"/>
    </source>
</evidence>
<accession>A0A7Y0A0C6</accession>
<feature type="repeat" description="TPR" evidence="3">
    <location>
        <begin position="246"/>
        <end position="279"/>
    </location>
</feature>
<dbReference type="PROSITE" id="PS50005">
    <property type="entry name" value="TPR"/>
    <property type="match status" value="5"/>
</dbReference>
<gene>
    <name evidence="4" type="ORF">HHL14_25530</name>
</gene>
<feature type="repeat" description="TPR" evidence="3">
    <location>
        <begin position="110"/>
        <end position="143"/>
    </location>
</feature>
<dbReference type="RefSeq" id="WP_169500368.1">
    <property type="nucleotide sequence ID" value="NZ_JABBFZ010000019.1"/>
</dbReference>
<organism evidence="4 5">
    <name type="scientific">Paraburkholderia antibiotica</name>
    <dbReference type="NCBI Taxonomy" id="2728839"/>
    <lineage>
        <taxon>Bacteria</taxon>
        <taxon>Pseudomonadati</taxon>
        <taxon>Pseudomonadota</taxon>
        <taxon>Betaproteobacteria</taxon>
        <taxon>Burkholderiales</taxon>
        <taxon>Burkholderiaceae</taxon>
        <taxon>Paraburkholderia</taxon>
    </lineage>
</organism>
<keyword evidence="2 3" id="KW-0802">TPR repeat</keyword>
<keyword evidence="5" id="KW-1185">Reference proteome</keyword>
<keyword evidence="1" id="KW-0677">Repeat</keyword>
<dbReference type="InterPro" id="IPR019734">
    <property type="entry name" value="TPR_rpt"/>
</dbReference>
<dbReference type="InterPro" id="IPR002201">
    <property type="entry name" value="Glyco_trans_9"/>
</dbReference>